<dbReference type="Pfam" id="PF00083">
    <property type="entry name" value="Sugar_tr"/>
    <property type="match status" value="1"/>
</dbReference>
<evidence type="ECO:0000256" key="7">
    <source>
        <dbReference type="ARBA" id="ARBA00023136"/>
    </source>
</evidence>
<dbReference type="InterPro" id="IPR003663">
    <property type="entry name" value="Sugar/inositol_transpt"/>
</dbReference>
<dbReference type="InterPro" id="IPR050549">
    <property type="entry name" value="MFS_Trehalose_Transporter"/>
</dbReference>
<comment type="similarity">
    <text evidence="8">Belongs to the major facilitator superfamily. Phosphate:H(+) symporter (TC 2.A.1.9) family.</text>
</comment>
<keyword evidence="7 10" id="KW-0472">Membrane</keyword>
<organism evidence="12 13">
    <name type="scientific">Lactuca saligna</name>
    <name type="common">Willowleaf lettuce</name>
    <dbReference type="NCBI Taxonomy" id="75948"/>
    <lineage>
        <taxon>Eukaryota</taxon>
        <taxon>Viridiplantae</taxon>
        <taxon>Streptophyta</taxon>
        <taxon>Embryophyta</taxon>
        <taxon>Tracheophyta</taxon>
        <taxon>Spermatophyta</taxon>
        <taxon>Magnoliopsida</taxon>
        <taxon>eudicotyledons</taxon>
        <taxon>Gunneridae</taxon>
        <taxon>Pentapetalae</taxon>
        <taxon>asterids</taxon>
        <taxon>campanulids</taxon>
        <taxon>Asterales</taxon>
        <taxon>Asteraceae</taxon>
        <taxon>Cichorioideae</taxon>
        <taxon>Cichorieae</taxon>
        <taxon>Lactucinae</taxon>
        <taxon>Lactuca</taxon>
    </lineage>
</organism>
<dbReference type="InterPro" id="IPR005829">
    <property type="entry name" value="Sugar_transporter_CS"/>
</dbReference>
<feature type="transmembrane region" description="Helical" evidence="10">
    <location>
        <begin position="428"/>
        <end position="449"/>
    </location>
</feature>
<sequence length="470" mass="50639">MANKKDIERRDRGQDGFRAPLVFQDERKENNFMVYLSTFVAVCGSYAFGTGVGYSSPTEAGIRRDLNLTMAQYSLFGSILTFGAMIGAIASGPMADLFGRKGALRISSAFCIGGWLAIYFAQGPMPLDIGRLANGFGMGVFSYVVPVFIAEIAPKQLRGLLTAANQLLIVTGVSVSFVVGTILHWRTMALAGLIPCGVLLLGLFIIPESPRYLAKIGKQREFDAALRKLRGEEIDVSEEAAEIREYIETLERLPKARLIDLFQSRYLSSVIIGVGLMISQQFGGINGICFYASSIFASSGFPADTGTIIYAVLQVVVTTLNALLVDKLGRKPLLLVSLVGMTLGCISTAASFYFKTYQIALGVAPALAVTGILLYIAGFSIGMGAVPWVIMSEIFSIDIKGAAGGLVTLVNWAGAWAVSYTFNFLSKWSSYGTFLLYAAVNVCSILFVMKTVPETKGKTLEQIQAAINGY</sequence>
<dbReference type="Gene3D" id="1.20.1250.20">
    <property type="entry name" value="MFS general substrate transporter like domains"/>
    <property type="match status" value="1"/>
</dbReference>
<dbReference type="CDD" id="cd17358">
    <property type="entry name" value="MFS_GLUT6_8_Class3_like"/>
    <property type="match status" value="1"/>
</dbReference>
<feature type="transmembrane region" description="Helical" evidence="10">
    <location>
        <begin position="308"/>
        <end position="325"/>
    </location>
</feature>
<feature type="transmembrane region" description="Helical" evidence="10">
    <location>
        <begin position="160"/>
        <end position="182"/>
    </location>
</feature>
<evidence type="ECO:0000259" key="11">
    <source>
        <dbReference type="PROSITE" id="PS50850"/>
    </source>
</evidence>
<keyword evidence="6 10" id="KW-1133">Transmembrane helix</keyword>
<name>A0AA35ZB76_LACSI</name>
<evidence type="ECO:0000256" key="10">
    <source>
        <dbReference type="SAM" id="Phobius"/>
    </source>
</evidence>
<gene>
    <name evidence="12" type="ORF">LSALG_LOCUS27889</name>
</gene>
<feature type="transmembrane region" description="Helical" evidence="10">
    <location>
        <begin position="70"/>
        <end position="90"/>
    </location>
</feature>
<feature type="domain" description="Major facilitator superfamily (MFS) profile" evidence="11">
    <location>
        <begin position="37"/>
        <end position="456"/>
    </location>
</feature>
<dbReference type="PROSITE" id="PS00216">
    <property type="entry name" value="SUGAR_TRANSPORT_1"/>
    <property type="match status" value="1"/>
</dbReference>
<keyword evidence="13" id="KW-1185">Reference proteome</keyword>
<keyword evidence="5 10" id="KW-0812">Transmembrane</keyword>
<accession>A0AA35ZB76</accession>
<evidence type="ECO:0000313" key="13">
    <source>
        <dbReference type="Proteomes" id="UP001177003"/>
    </source>
</evidence>
<dbReference type="GO" id="GO:0051119">
    <property type="term" value="F:sugar transmembrane transporter activity"/>
    <property type="evidence" value="ECO:0007669"/>
    <property type="project" value="InterPro"/>
</dbReference>
<evidence type="ECO:0000256" key="1">
    <source>
        <dbReference type="ARBA" id="ARBA00004141"/>
    </source>
</evidence>
<dbReference type="PANTHER" id="PTHR48021">
    <property type="match status" value="1"/>
</dbReference>
<feature type="transmembrane region" description="Helical" evidence="10">
    <location>
        <begin position="366"/>
        <end position="390"/>
    </location>
</feature>
<dbReference type="PRINTS" id="PR00171">
    <property type="entry name" value="SUGRTRNSPORT"/>
</dbReference>
<comment type="subcellular location">
    <subcellularLocation>
        <location evidence="1">Membrane</location>
        <topology evidence="1">Multi-pass membrane protein</topology>
    </subcellularLocation>
</comment>
<dbReference type="SUPFAM" id="SSF103473">
    <property type="entry name" value="MFS general substrate transporter"/>
    <property type="match status" value="1"/>
</dbReference>
<proteinExistence type="inferred from homology"/>
<dbReference type="GO" id="GO:0016020">
    <property type="term" value="C:membrane"/>
    <property type="evidence" value="ECO:0007669"/>
    <property type="project" value="UniProtKB-SubCell"/>
</dbReference>
<evidence type="ECO:0000256" key="8">
    <source>
        <dbReference type="ARBA" id="ARBA00044504"/>
    </source>
</evidence>
<feature type="transmembrane region" description="Helical" evidence="10">
    <location>
        <begin position="188"/>
        <end position="206"/>
    </location>
</feature>
<comment type="similarity">
    <text evidence="2 9">Belongs to the major facilitator superfamily. Sugar transporter (TC 2.A.1.1) family.</text>
</comment>
<evidence type="ECO:0000256" key="9">
    <source>
        <dbReference type="RuleBase" id="RU003346"/>
    </source>
</evidence>
<keyword evidence="4" id="KW-0762">Sugar transport</keyword>
<reference evidence="12" key="1">
    <citation type="submission" date="2023-04" db="EMBL/GenBank/DDBJ databases">
        <authorList>
            <person name="Vijverberg K."/>
            <person name="Xiong W."/>
            <person name="Schranz E."/>
        </authorList>
    </citation>
    <scope>NUCLEOTIDE SEQUENCE</scope>
</reference>
<feature type="transmembrane region" description="Helical" evidence="10">
    <location>
        <begin position="266"/>
        <end position="296"/>
    </location>
</feature>
<dbReference type="InterPro" id="IPR044775">
    <property type="entry name" value="MFS_ERD6/Tret1-like"/>
</dbReference>
<keyword evidence="3 9" id="KW-0813">Transport</keyword>
<feature type="transmembrane region" description="Helical" evidence="10">
    <location>
        <begin position="32"/>
        <end position="50"/>
    </location>
</feature>
<dbReference type="PANTHER" id="PTHR48021:SF13">
    <property type="entry name" value="SUGAR TRANSPORTER ERD6-LIKE 7"/>
    <property type="match status" value="1"/>
</dbReference>
<dbReference type="Proteomes" id="UP001177003">
    <property type="component" value="Chromosome 5"/>
</dbReference>
<dbReference type="EMBL" id="OX465081">
    <property type="protein sequence ID" value="CAI9288607.1"/>
    <property type="molecule type" value="Genomic_DNA"/>
</dbReference>
<feature type="transmembrane region" description="Helical" evidence="10">
    <location>
        <begin position="133"/>
        <end position="153"/>
    </location>
</feature>
<dbReference type="FunFam" id="1.20.1250.20:FF:000043">
    <property type="entry name" value="sugar transporter ERD6-like 6"/>
    <property type="match status" value="1"/>
</dbReference>
<feature type="transmembrane region" description="Helical" evidence="10">
    <location>
        <begin position="402"/>
        <end position="422"/>
    </location>
</feature>
<evidence type="ECO:0000256" key="6">
    <source>
        <dbReference type="ARBA" id="ARBA00022989"/>
    </source>
</evidence>
<dbReference type="InterPro" id="IPR005828">
    <property type="entry name" value="MFS_sugar_transport-like"/>
</dbReference>
<evidence type="ECO:0000256" key="5">
    <source>
        <dbReference type="ARBA" id="ARBA00022692"/>
    </source>
</evidence>
<dbReference type="InterPro" id="IPR020846">
    <property type="entry name" value="MFS_dom"/>
</dbReference>
<feature type="transmembrane region" description="Helical" evidence="10">
    <location>
        <begin position="332"/>
        <end position="354"/>
    </location>
</feature>
<feature type="transmembrane region" description="Helical" evidence="10">
    <location>
        <begin position="102"/>
        <end position="121"/>
    </location>
</feature>
<evidence type="ECO:0000256" key="3">
    <source>
        <dbReference type="ARBA" id="ARBA00022448"/>
    </source>
</evidence>
<evidence type="ECO:0000256" key="2">
    <source>
        <dbReference type="ARBA" id="ARBA00010992"/>
    </source>
</evidence>
<dbReference type="InterPro" id="IPR036259">
    <property type="entry name" value="MFS_trans_sf"/>
</dbReference>
<dbReference type="PROSITE" id="PS50850">
    <property type="entry name" value="MFS"/>
    <property type="match status" value="1"/>
</dbReference>
<evidence type="ECO:0000313" key="12">
    <source>
        <dbReference type="EMBL" id="CAI9288607.1"/>
    </source>
</evidence>
<protein>
    <recommendedName>
        <fullName evidence="11">Major facilitator superfamily (MFS) profile domain-containing protein</fullName>
    </recommendedName>
</protein>
<dbReference type="NCBIfam" id="TIGR00879">
    <property type="entry name" value="SP"/>
    <property type="match status" value="1"/>
</dbReference>
<evidence type="ECO:0000256" key="4">
    <source>
        <dbReference type="ARBA" id="ARBA00022597"/>
    </source>
</evidence>
<dbReference type="AlphaFoldDB" id="A0AA35ZB76"/>